<dbReference type="Gene3D" id="1.20.1080.10">
    <property type="entry name" value="Glycerol uptake facilitator protein"/>
    <property type="match status" value="1"/>
</dbReference>
<evidence type="ECO:0000256" key="8">
    <source>
        <dbReference type="SAM" id="MobiDB-lite"/>
    </source>
</evidence>
<dbReference type="InterPro" id="IPR034294">
    <property type="entry name" value="Aquaporin_transptr"/>
</dbReference>
<comment type="subcellular location">
    <subcellularLocation>
        <location evidence="1">Membrane</location>
        <topology evidence="1">Multi-pass membrane protein</topology>
    </subcellularLocation>
</comment>
<comment type="catalytic activity">
    <reaction evidence="7">
        <text>H2O(in) = H2O(out)</text>
        <dbReference type="Rhea" id="RHEA:29667"/>
        <dbReference type="ChEBI" id="CHEBI:15377"/>
    </reaction>
</comment>
<feature type="transmembrane region" description="Helical" evidence="9">
    <location>
        <begin position="292"/>
        <end position="315"/>
    </location>
</feature>
<dbReference type="AlphaFoldDB" id="A0AAI8YZA3"/>
<keyword evidence="6 9" id="KW-0472">Membrane</keyword>
<feature type="compositionally biased region" description="Basic and acidic residues" evidence="8">
    <location>
        <begin position="538"/>
        <end position="551"/>
    </location>
</feature>
<dbReference type="EMBL" id="CAVMBE010000027">
    <property type="protein sequence ID" value="CAK4019792.1"/>
    <property type="molecule type" value="Genomic_DNA"/>
</dbReference>
<feature type="compositionally biased region" description="Low complexity" evidence="8">
    <location>
        <begin position="259"/>
        <end position="268"/>
    </location>
</feature>
<dbReference type="Pfam" id="PF00230">
    <property type="entry name" value="MIP"/>
    <property type="match status" value="1"/>
</dbReference>
<gene>
    <name evidence="10" type="ORF">LECACI_7A004710</name>
</gene>
<dbReference type="SUPFAM" id="SSF81338">
    <property type="entry name" value="Aquaporin-like"/>
    <property type="match status" value="1"/>
</dbReference>
<evidence type="ECO:0000256" key="5">
    <source>
        <dbReference type="ARBA" id="ARBA00022989"/>
    </source>
</evidence>
<protein>
    <submittedName>
        <fullName evidence="10">Related to aquaporin</fullName>
    </submittedName>
</protein>
<organism evidence="10 11">
    <name type="scientific">Lecanosticta acicola</name>
    <dbReference type="NCBI Taxonomy" id="111012"/>
    <lineage>
        <taxon>Eukaryota</taxon>
        <taxon>Fungi</taxon>
        <taxon>Dikarya</taxon>
        <taxon>Ascomycota</taxon>
        <taxon>Pezizomycotina</taxon>
        <taxon>Dothideomycetes</taxon>
        <taxon>Dothideomycetidae</taxon>
        <taxon>Mycosphaerellales</taxon>
        <taxon>Mycosphaerellaceae</taxon>
        <taxon>Lecanosticta</taxon>
    </lineage>
</organism>
<evidence type="ECO:0000256" key="7">
    <source>
        <dbReference type="ARBA" id="ARBA00034651"/>
    </source>
</evidence>
<feature type="compositionally biased region" description="Low complexity" evidence="8">
    <location>
        <begin position="74"/>
        <end position="87"/>
    </location>
</feature>
<feature type="compositionally biased region" description="Acidic residues" evidence="8">
    <location>
        <begin position="239"/>
        <end position="249"/>
    </location>
</feature>
<keyword evidence="11" id="KW-1185">Reference proteome</keyword>
<evidence type="ECO:0000256" key="3">
    <source>
        <dbReference type="ARBA" id="ARBA00022692"/>
    </source>
</evidence>
<feature type="compositionally biased region" description="Basic and acidic residues" evidence="8">
    <location>
        <begin position="124"/>
        <end position="140"/>
    </location>
</feature>
<feature type="region of interest" description="Disordered" evidence="8">
    <location>
        <begin position="34"/>
        <end position="197"/>
    </location>
</feature>
<accession>A0AAI8YZA3</accession>
<keyword evidence="4" id="KW-0677">Repeat</keyword>
<evidence type="ECO:0000256" key="2">
    <source>
        <dbReference type="ARBA" id="ARBA00006175"/>
    </source>
</evidence>
<reference evidence="10" key="1">
    <citation type="submission" date="2023-11" db="EMBL/GenBank/DDBJ databases">
        <authorList>
            <person name="Alioto T."/>
            <person name="Alioto T."/>
            <person name="Gomez Garrido J."/>
        </authorList>
    </citation>
    <scope>NUCLEOTIDE SEQUENCE</scope>
</reference>
<feature type="transmembrane region" description="Helical" evidence="9">
    <location>
        <begin position="335"/>
        <end position="358"/>
    </location>
</feature>
<name>A0AAI8YZA3_9PEZI</name>
<dbReference type="PRINTS" id="PR00783">
    <property type="entry name" value="MINTRINSICP"/>
</dbReference>
<dbReference type="PANTHER" id="PTHR19139:SF283">
    <property type="entry name" value="AQUAPORIN"/>
    <property type="match status" value="1"/>
</dbReference>
<evidence type="ECO:0000256" key="1">
    <source>
        <dbReference type="ARBA" id="ARBA00004141"/>
    </source>
</evidence>
<feature type="region of interest" description="Disordered" evidence="8">
    <location>
        <begin position="523"/>
        <end position="551"/>
    </location>
</feature>
<evidence type="ECO:0000313" key="10">
    <source>
        <dbReference type="EMBL" id="CAK4019792.1"/>
    </source>
</evidence>
<dbReference type="InterPro" id="IPR023271">
    <property type="entry name" value="Aquaporin-like"/>
</dbReference>
<feature type="transmembrane region" description="Helical" evidence="9">
    <location>
        <begin position="451"/>
        <end position="473"/>
    </location>
</feature>
<feature type="region of interest" description="Disordered" evidence="8">
    <location>
        <begin position="1"/>
        <end position="21"/>
    </location>
</feature>
<comment type="caution">
    <text evidence="10">The sequence shown here is derived from an EMBL/GenBank/DDBJ whole genome shotgun (WGS) entry which is preliminary data.</text>
</comment>
<proteinExistence type="inferred from homology"/>
<dbReference type="PANTHER" id="PTHR19139">
    <property type="entry name" value="AQUAPORIN TRANSPORTER"/>
    <property type="match status" value="1"/>
</dbReference>
<dbReference type="Proteomes" id="UP001296104">
    <property type="component" value="Unassembled WGS sequence"/>
</dbReference>
<feature type="compositionally biased region" description="Low complexity" evidence="8">
    <location>
        <begin position="34"/>
        <end position="53"/>
    </location>
</feature>
<evidence type="ECO:0000256" key="9">
    <source>
        <dbReference type="SAM" id="Phobius"/>
    </source>
</evidence>
<feature type="transmembrane region" description="Helical" evidence="9">
    <location>
        <begin position="389"/>
        <end position="411"/>
    </location>
</feature>
<feature type="region of interest" description="Disordered" evidence="8">
    <location>
        <begin position="213"/>
        <end position="270"/>
    </location>
</feature>
<feature type="transmembrane region" description="Helical" evidence="9">
    <location>
        <begin position="423"/>
        <end position="445"/>
    </location>
</feature>
<evidence type="ECO:0000256" key="6">
    <source>
        <dbReference type="ARBA" id="ARBA00023136"/>
    </source>
</evidence>
<keyword evidence="5 9" id="KW-1133">Transmembrane helix</keyword>
<evidence type="ECO:0000256" key="4">
    <source>
        <dbReference type="ARBA" id="ARBA00022737"/>
    </source>
</evidence>
<dbReference type="GO" id="GO:0005886">
    <property type="term" value="C:plasma membrane"/>
    <property type="evidence" value="ECO:0007669"/>
    <property type="project" value="TreeGrafter"/>
</dbReference>
<sequence length="551" mass="60515">MPPEGHPGIVSGASTQSSDVLPDLGHVLQYLDPATSKATTTTATTNSGMAATTGFTPDRAPPPLPNDREPVDRLPLPDQPQSSDDSSTFPRAQPLRYSPQPFGHSPSQRRERKPSNASAMDGGHFPRMDFDFNDRDRDDPPPPQRNPSRQGGAMMRWGPPPTPSDYGYDDDRPYYPRPPWDYGRPVPPKDWWSEDPYYNRPYRRPSTIRESVEWRGSNHGGRGPPRPPRGGRYRGMSEEPSDDGGESDEQPLRRKPQKKAAATSAKNSSPPPEIVYRLPFTTWMNRSAKGHFVALIGEFMGTTMFLFFAFAGTQVANVGAGNKANQSTTNASTGFSPIVLLYISLSFGFSLMINVWIFFRISGGLFNPAVTLSMVMVKAISVVRGLLLIGAQLVGAVFSSYVVSVLFPTTFNVRTTLSKDTSVARGVFIEAVLTGELVFTIYMLANEKHKATFMAPIGVGLALFVAEMVGVYYTGGSLNPARSFGPCVVSGVWDPEHWIYFLAWAFYRFIKILEYEMANPGQESSSEEEAAAEAADVTPKKAEKASSEDIV</sequence>
<evidence type="ECO:0000313" key="11">
    <source>
        <dbReference type="Proteomes" id="UP001296104"/>
    </source>
</evidence>
<keyword evidence="3 9" id="KW-0812">Transmembrane</keyword>
<comment type="similarity">
    <text evidence="2">Belongs to the MIP/aquaporin (TC 1.A.8) family.</text>
</comment>
<dbReference type="InterPro" id="IPR000425">
    <property type="entry name" value="MIP"/>
</dbReference>
<dbReference type="GO" id="GO:0015250">
    <property type="term" value="F:water channel activity"/>
    <property type="evidence" value="ECO:0007669"/>
    <property type="project" value="TreeGrafter"/>
</dbReference>